<accession>A0A831PKD1</accession>
<feature type="chain" id="PRO_5032435605" evidence="1">
    <location>
        <begin position="21"/>
        <end position="462"/>
    </location>
</feature>
<feature type="non-terminal residue" evidence="2">
    <location>
        <position position="462"/>
    </location>
</feature>
<dbReference type="InterPro" id="IPR036249">
    <property type="entry name" value="Thioredoxin-like_sf"/>
</dbReference>
<dbReference type="Proteomes" id="UP000886047">
    <property type="component" value="Unassembled WGS sequence"/>
</dbReference>
<feature type="signal peptide" evidence="1">
    <location>
        <begin position="1"/>
        <end position="20"/>
    </location>
</feature>
<gene>
    <name evidence="2" type="ORF">ENN90_14190</name>
</gene>
<dbReference type="SUPFAM" id="SSF52833">
    <property type="entry name" value="Thioredoxin-like"/>
    <property type="match status" value="1"/>
</dbReference>
<proteinExistence type="predicted"/>
<evidence type="ECO:0000256" key="1">
    <source>
        <dbReference type="SAM" id="SignalP"/>
    </source>
</evidence>
<dbReference type="Gene3D" id="3.40.30.10">
    <property type="entry name" value="Glutaredoxin"/>
    <property type="match status" value="1"/>
</dbReference>
<evidence type="ECO:0000313" key="2">
    <source>
        <dbReference type="EMBL" id="HDR52744.1"/>
    </source>
</evidence>
<name>A0A831PKD1_9BACT</name>
<organism evidence="2">
    <name type="scientific">Mariniphaga anaerophila</name>
    <dbReference type="NCBI Taxonomy" id="1484053"/>
    <lineage>
        <taxon>Bacteria</taxon>
        <taxon>Pseudomonadati</taxon>
        <taxon>Bacteroidota</taxon>
        <taxon>Bacteroidia</taxon>
        <taxon>Marinilabiliales</taxon>
        <taxon>Prolixibacteraceae</taxon>
        <taxon>Mariniphaga</taxon>
    </lineage>
</organism>
<sequence length="462" mass="53354">MNRHAFFILFLLMISLTARAAKIEGRHEAYAGKKLTFFRYSDPITQNNIPVFTIEFDKEGRFVAEIETGETTFVFTDFGIYRGMLFIGSGQHIRLKLPPFREKSFADRKNPYFKPVEFWFTTHDGNHLNDQIAAFDTQLNQLTDRFFDQLYFNQSKSIFDTIVVNIEKQFGDVSNPAFVWHKKLKIKSVETDAFRLEPARVIPVFSGLEIARWNDPAFIELFDKVFTNQLGFEARTTQGNTVKQAVIRRDIAFLKSWASQKYNVEESAAGLVILKLLHDAFYTGDFSRNDILTLVASPALQQHQNSTIREIAKNVKEKLEHLKPGSKAPVICLKDTNGHRVCTDEAPGSEEQKFKYLIFADTEMVVCQEHLKYLTRTQEQFASHLEIVVVLRKTDLIEMKIFLEVEKIPGIHLVDENGEYTEKYRVKSFPASFLLTAEHEVVFQQTKTPLDGFEQQFGPYLR</sequence>
<keyword evidence="1" id="KW-0732">Signal</keyword>
<dbReference type="EMBL" id="DSDK01000797">
    <property type="protein sequence ID" value="HDR52744.1"/>
    <property type="molecule type" value="Genomic_DNA"/>
</dbReference>
<protein>
    <submittedName>
        <fullName evidence="2">Redoxin domain-containing protein</fullName>
    </submittedName>
</protein>
<comment type="caution">
    <text evidence="2">The sequence shown here is derived from an EMBL/GenBank/DDBJ whole genome shotgun (WGS) entry which is preliminary data.</text>
</comment>
<reference evidence="2" key="1">
    <citation type="journal article" date="2020" name="mSystems">
        <title>Genome- and Community-Level Interaction Insights into Carbon Utilization and Element Cycling Functions of Hydrothermarchaeota in Hydrothermal Sediment.</title>
        <authorList>
            <person name="Zhou Z."/>
            <person name="Liu Y."/>
            <person name="Xu W."/>
            <person name="Pan J."/>
            <person name="Luo Z.H."/>
            <person name="Li M."/>
        </authorList>
    </citation>
    <scope>NUCLEOTIDE SEQUENCE [LARGE SCALE GENOMIC DNA]</scope>
    <source>
        <strain evidence="2">SpSt-1217</strain>
    </source>
</reference>
<dbReference type="AlphaFoldDB" id="A0A831PKD1"/>